<name>A0A5J5B2E4_9ASTE</name>
<feature type="domain" description="Myb/SANT-like" evidence="1">
    <location>
        <begin position="15"/>
        <end position="109"/>
    </location>
</feature>
<protein>
    <recommendedName>
        <fullName evidence="1">Myb/SANT-like domain-containing protein</fullName>
    </recommendedName>
</protein>
<dbReference type="EMBL" id="CM018039">
    <property type="protein sequence ID" value="KAA8536002.1"/>
    <property type="molecule type" value="Genomic_DNA"/>
</dbReference>
<proteinExistence type="predicted"/>
<dbReference type="InterPro" id="IPR024752">
    <property type="entry name" value="Myb/SANT-like_dom"/>
</dbReference>
<dbReference type="PANTHER" id="PTHR46929:SF2">
    <property type="entry name" value="MYB_SANT-LIKE DOMAIN-CONTAINING PROTEIN"/>
    <property type="match status" value="1"/>
</dbReference>
<dbReference type="Pfam" id="PF12776">
    <property type="entry name" value="Myb_DNA-bind_3"/>
    <property type="match status" value="1"/>
</dbReference>
<gene>
    <name evidence="2" type="ORF">F0562_028480</name>
</gene>
<dbReference type="OrthoDB" id="76215at2759"/>
<dbReference type="PANTHER" id="PTHR46929">
    <property type="entry name" value="EXPRESSED PROTEIN"/>
    <property type="match status" value="1"/>
</dbReference>
<reference evidence="2 3" key="1">
    <citation type="submission" date="2019-09" db="EMBL/GenBank/DDBJ databases">
        <title>A chromosome-level genome assembly of the Chinese tupelo Nyssa sinensis.</title>
        <authorList>
            <person name="Yang X."/>
            <person name="Kang M."/>
            <person name="Yang Y."/>
            <person name="Xiong H."/>
            <person name="Wang M."/>
            <person name="Zhang Z."/>
            <person name="Wang Z."/>
            <person name="Wu H."/>
            <person name="Ma T."/>
            <person name="Liu J."/>
            <person name="Xi Z."/>
        </authorList>
    </citation>
    <scope>NUCLEOTIDE SEQUENCE [LARGE SCALE GENOMIC DNA]</scope>
    <source>
        <strain evidence="2">J267</strain>
        <tissue evidence="2">Leaf</tissue>
    </source>
</reference>
<keyword evidence="3" id="KW-1185">Reference proteome</keyword>
<evidence type="ECO:0000313" key="3">
    <source>
        <dbReference type="Proteomes" id="UP000325577"/>
    </source>
</evidence>
<organism evidence="2 3">
    <name type="scientific">Nyssa sinensis</name>
    <dbReference type="NCBI Taxonomy" id="561372"/>
    <lineage>
        <taxon>Eukaryota</taxon>
        <taxon>Viridiplantae</taxon>
        <taxon>Streptophyta</taxon>
        <taxon>Embryophyta</taxon>
        <taxon>Tracheophyta</taxon>
        <taxon>Spermatophyta</taxon>
        <taxon>Magnoliopsida</taxon>
        <taxon>eudicotyledons</taxon>
        <taxon>Gunneridae</taxon>
        <taxon>Pentapetalae</taxon>
        <taxon>asterids</taxon>
        <taxon>Cornales</taxon>
        <taxon>Nyssaceae</taxon>
        <taxon>Nyssa</taxon>
    </lineage>
</organism>
<sequence>MSATQDGILGRPKAEWTPSRDAYLVDLFMEQHNCGKTAYNEFKNEVYRSVTHEFNKKFGMNLEENQIKNRYNVMKKDYGVVKTLLSHTGFCWDEIRRMVVADDKVWDSYIAVRSDARPFRRKSFPLYNQMSLIFEGERGAGKHQFPGGVIVPIEEGNSNTETVRSSEPTNRPAQVVDGALDSDSTFHVNDAQPKKRKSLGPTISGCKKRACIKMGDKIENVLYEILSAAKFKAVQKNGLDEKSLYQKCLEELQRVEELDDTEFTKAVNVLRDDKNAIAFMTIKGPRRLSWLRSLWQA</sequence>
<dbReference type="AlphaFoldDB" id="A0A5J5B2E4"/>
<dbReference type="Proteomes" id="UP000325577">
    <property type="component" value="Linkage Group LG16"/>
</dbReference>
<evidence type="ECO:0000313" key="2">
    <source>
        <dbReference type="EMBL" id="KAA8536002.1"/>
    </source>
</evidence>
<accession>A0A5J5B2E4</accession>
<evidence type="ECO:0000259" key="1">
    <source>
        <dbReference type="Pfam" id="PF12776"/>
    </source>
</evidence>